<dbReference type="SUPFAM" id="SSF55874">
    <property type="entry name" value="ATPase domain of HSP90 chaperone/DNA topoisomerase II/histidine kinase"/>
    <property type="match status" value="1"/>
</dbReference>
<dbReference type="AlphaFoldDB" id="A0A443SVX0"/>
<feature type="compositionally biased region" description="Polar residues" evidence="6">
    <location>
        <begin position="353"/>
        <end position="364"/>
    </location>
</feature>
<keyword evidence="5" id="KW-0539">Nucleus</keyword>
<keyword evidence="4" id="KW-0234">DNA repair</keyword>
<feature type="compositionally biased region" description="Low complexity" evidence="6">
    <location>
        <begin position="340"/>
        <end position="352"/>
    </location>
</feature>
<dbReference type="InterPro" id="IPR013507">
    <property type="entry name" value="DNA_mismatch_S5_2-like"/>
</dbReference>
<dbReference type="VEuPathDB" id="VectorBase:LDEU000374"/>
<dbReference type="STRING" id="299467.A0A443SVX0"/>
<evidence type="ECO:0000256" key="5">
    <source>
        <dbReference type="ARBA" id="ARBA00023242"/>
    </source>
</evidence>
<dbReference type="EMBL" id="NCKV01000092">
    <property type="protein sequence ID" value="RWS31666.1"/>
    <property type="molecule type" value="Genomic_DNA"/>
</dbReference>
<evidence type="ECO:0000256" key="1">
    <source>
        <dbReference type="ARBA" id="ARBA00004123"/>
    </source>
</evidence>
<comment type="similarity">
    <text evidence="2">Belongs to the DNA mismatch repair MutL/HexB family.</text>
</comment>
<evidence type="ECO:0000256" key="2">
    <source>
        <dbReference type="ARBA" id="ARBA00006082"/>
    </source>
</evidence>
<dbReference type="PANTHER" id="PTHR10073">
    <property type="entry name" value="DNA MISMATCH REPAIR PROTEIN MLH, PMS, MUTL"/>
    <property type="match status" value="1"/>
</dbReference>
<feature type="region of interest" description="Disordered" evidence="6">
    <location>
        <begin position="340"/>
        <end position="371"/>
    </location>
</feature>
<dbReference type="InterPro" id="IPR020568">
    <property type="entry name" value="Ribosomal_Su5_D2-typ_SF"/>
</dbReference>
<evidence type="ECO:0000256" key="4">
    <source>
        <dbReference type="ARBA" id="ARBA00023204"/>
    </source>
</evidence>
<dbReference type="Pfam" id="PF16413">
    <property type="entry name" value="Mlh1_C"/>
    <property type="match status" value="1"/>
</dbReference>
<dbReference type="SUPFAM" id="SSF54211">
    <property type="entry name" value="Ribosomal protein S5 domain 2-like"/>
    <property type="match status" value="1"/>
</dbReference>
<name>A0A443SVX0_9ACAR</name>
<dbReference type="FunFam" id="3.30.565.10:FF:000003">
    <property type="entry name" value="DNA mismatch repair endonuclease MutL"/>
    <property type="match status" value="1"/>
</dbReference>
<sequence length="648" mass="73250">MNEASNSKRVHKLREEVVRQISAGEVITRPVNCVKELIENSLDAKSTSIQITVKNGGLDLIKVKDDGVGISKNDLQIVCERYTTSKLETFDDLSSICSYGFRGEALYSMSSVGILSITTRTNEDDTGSTVQYMNGVPLSSIKPIAANRGTIISIEQLFHTNPLRRNNCEKANVEYGLIADLVTKYAIHCSNSVSFSLRKDEKHCDINTSLGSQTMSNISSLYGNDIGKHLIAVCCDINEPCSVTMTGVISKPSFAVKKFEFILFINDRLVECKDLKKTIQNVYSFFLSQGFHPFVYLSIKIASNLVDVNVHPSKNEVKYLHEDEINSLIANTIEEKLKSSSNSSSVGTSLNNFTSVRTPPSVKSVSRELPKEDTGSVRKTAKILRTDSKNRTIDEILSQKSIFDESGENKGWKEIELVSVSRLRKKVEISMDPELRKLLNDSEFIGCCNKRVFLIQHGEKLLSVDCYKLSEQLFYQLYLKFFGNFGSIRFDTKICIEELSNIYFQKYSGNAEKSLSSKNVKRLLTEKRDMLSDYFAIEVDAEGRLFGLPIILDGHLPDFNMLPDFIYRLANHVNWDEEQLCFHTLGLALASFYSRNLTDNECTSDWKRMVEYVIYPKAKQCLQPSSSLRSSFSETTDLNVLYRVFERC</sequence>
<dbReference type="Pfam" id="PF13589">
    <property type="entry name" value="HATPase_c_3"/>
    <property type="match status" value="1"/>
</dbReference>
<reference evidence="8 9" key="1">
    <citation type="journal article" date="2018" name="Gigascience">
        <title>Genomes of trombidid mites reveal novel predicted allergens and laterally-transferred genes associated with secondary metabolism.</title>
        <authorList>
            <person name="Dong X."/>
            <person name="Chaisiri K."/>
            <person name="Xia D."/>
            <person name="Armstrong S.D."/>
            <person name="Fang Y."/>
            <person name="Donnelly M.J."/>
            <person name="Kadowaki T."/>
            <person name="McGarry J.W."/>
            <person name="Darby A.C."/>
            <person name="Makepeace B.L."/>
        </authorList>
    </citation>
    <scope>NUCLEOTIDE SEQUENCE [LARGE SCALE GENOMIC DNA]</scope>
    <source>
        <strain evidence="8">UoL-UT</strain>
    </source>
</reference>
<dbReference type="InterPro" id="IPR036890">
    <property type="entry name" value="HATPase_C_sf"/>
</dbReference>
<keyword evidence="3" id="KW-0227">DNA damage</keyword>
<dbReference type="GO" id="GO:0016887">
    <property type="term" value="F:ATP hydrolysis activity"/>
    <property type="evidence" value="ECO:0007669"/>
    <property type="project" value="InterPro"/>
</dbReference>
<dbReference type="GO" id="GO:0032389">
    <property type="term" value="C:MutLalpha complex"/>
    <property type="evidence" value="ECO:0007669"/>
    <property type="project" value="TreeGrafter"/>
</dbReference>
<organism evidence="8 9">
    <name type="scientific">Leptotrombidium deliense</name>
    <dbReference type="NCBI Taxonomy" id="299467"/>
    <lineage>
        <taxon>Eukaryota</taxon>
        <taxon>Metazoa</taxon>
        <taxon>Ecdysozoa</taxon>
        <taxon>Arthropoda</taxon>
        <taxon>Chelicerata</taxon>
        <taxon>Arachnida</taxon>
        <taxon>Acari</taxon>
        <taxon>Acariformes</taxon>
        <taxon>Trombidiformes</taxon>
        <taxon>Prostigmata</taxon>
        <taxon>Anystina</taxon>
        <taxon>Parasitengona</taxon>
        <taxon>Trombiculoidea</taxon>
        <taxon>Trombiculidae</taxon>
        <taxon>Leptotrombidium</taxon>
    </lineage>
</organism>
<dbReference type="GO" id="GO:0005524">
    <property type="term" value="F:ATP binding"/>
    <property type="evidence" value="ECO:0007669"/>
    <property type="project" value="InterPro"/>
</dbReference>
<evidence type="ECO:0000313" key="9">
    <source>
        <dbReference type="Proteomes" id="UP000288716"/>
    </source>
</evidence>
<dbReference type="PROSITE" id="PS00058">
    <property type="entry name" value="DNA_MISMATCH_REPAIR_1"/>
    <property type="match status" value="1"/>
</dbReference>
<protein>
    <submittedName>
        <fullName evidence="8">DNA mismatch repair protein Mlh1-like protein</fullName>
    </submittedName>
</protein>
<dbReference type="InterPro" id="IPR038973">
    <property type="entry name" value="MutL/Mlh/Pms-like"/>
</dbReference>
<dbReference type="FunFam" id="3.30.230.10:FF:000014">
    <property type="entry name" value="DNA mismatch repair protein Mlh1"/>
    <property type="match status" value="1"/>
</dbReference>
<dbReference type="GO" id="GO:0006298">
    <property type="term" value="P:mismatch repair"/>
    <property type="evidence" value="ECO:0007669"/>
    <property type="project" value="InterPro"/>
</dbReference>
<comment type="subcellular location">
    <subcellularLocation>
        <location evidence="1">Nucleus</location>
    </subcellularLocation>
</comment>
<dbReference type="GO" id="GO:0030983">
    <property type="term" value="F:mismatched DNA binding"/>
    <property type="evidence" value="ECO:0007669"/>
    <property type="project" value="InterPro"/>
</dbReference>
<dbReference type="Pfam" id="PF01119">
    <property type="entry name" value="DNA_mis_repair"/>
    <property type="match status" value="1"/>
</dbReference>
<dbReference type="Gene3D" id="3.30.565.10">
    <property type="entry name" value="Histidine kinase-like ATPase, C-terminal domain"/>
    <property type="match status" value="1"/>
</dbReference>
<evidence type="ECO:0000313" key="8">
    <source>
        <dbReference type="EMBL" id="RWS31666.1"/>
    </source>
</evidence>
<accession>A0A443SVX0</accession>
<dbReference type="Gene3D" id="3.30.230.10">
    <property type="match status" value="1"/>
</dbReference>
<keyword evidence="9" id="KW-1185">Reference proteome</keyword>
<gene>
    <name evidence="8" type="ORF">B4U80_09957</name>
</gene>
<evidence type="ECO:0000259" key="7">
    <source>
        <dbReference type="SMART" id="SM01340"/>
    </source>
</evidence>
<dbReference type="GO" id="GO:0140664">
    <property type="term" value="F:ATP-dependent DNA damage sensor activity"/>
    <property type="evidence" value="ECO:0007669"/>
    <property type="project" value="InterPro"/>
</dbReference>
<dbReference type="OrthoDB" id="10263226at2759"/>
<dbReference type="InterPro" id="IPR014762">
    <property type="entry name" value="DNA_mismatch_repair_CS"/>
</dbReference>
<dbReference type="SMART" id="SM01340">
    <property type="entry name" value="DNA_mis_repair"/>
    <property type="match status" value="1"/>
</dbReference>
<comment type="caution">
    <text evidence="8">The sequence shown here is derived from an EMBL/GenBank/DDBJ whole genome shotgun (WGS) entry which is preliminary data.</text>
</comment>
<evidence type="ECO:0000256" key="6">
    <source>
        <dbReference type="SAM" id="MobiDB-lite"/>
    </source>
</evidence>
<dbReference type="CDD" id="cd16926">
    <property type="entry name" value="HATPase_MutL-MLH-PMS-like"/>
    <property type="match status" value="1"/>
</dbReference>
<dbReference type="NCBIfam" id="TIGR00585">
    <property type="entry name" value="mutl"/>
    <property type="match status" value="1"/>
</dbReference>
<dbReference type="InterPro" id="IPR014721">
    <property type="entry name" value="Ribsml_uS5_D2-typ_fold_subgr"/>
</dbReference>
<dbReference type="InterPro" id="IPR002099">
    <property type="entry name" value="MutL/Mlh/PMS"/>
</dbReference>
<dbReference type="PANTHER" id="PTHR10073:SF12">
    <property type="entry name" value="DNA MISMATCH REPAIR PROTEIN MLH1"/>
    <property type="match status" value="1"/>
</dbReference>
<feature type="domain" description="DNA mismatch repair protein S5" evidence="7">
    <location>
        <begin position="218"/>
        <end position="338"/>
    </location>
</feature>
<evidence type="ECO:0000256" key="3">
    <source>
        <dbReference type="ARBA" id="ARBA00022763"/>
    </source>
</evidence>
<dbReference type="InterPro" id="IPR032189">
    <property type="entry name" value="Mlh1_C"/>
</dbReference>
<proteinExistence type="inferred from homology"/>
<dbReference type="Proteomes" id="UP000288716">
    <property type="component" value="Unassembled WGS sequence"/>
</dbReference>